<comment type="caution">
    <text evidence="6">The sequence shown here is derived from an EMBL/GenBank/DDBJ whole genome shotgun (WGS) entry which is preliminary data.</text>
</comment>
<dbReference type="SUPFAM" id="SSF56059">
    <property type="entry name" value="Glutathione synthetase ATP-binding domain-like"/>
    <property type="match status" value="1"/>
</dbReference>
<dbReference type="InterPro" id="IPR052032">
    <property type="entry name" value="ATP-dep_AA_Ligase"/>
</dbReference>
<dbReference type="Gene3D" id="3.40.50.20">
    <property type="match status" value="1"/>
</dbReference>
<dbReference type="PANTHER" id="PTHR43585:SF2">
    <property type="entry name" value="ATP-GRASP ENZYME FSQD"/>
    <property type="match status" value="1"/>
</dbReference>
<evidence type="ECO:0000313" key="6">
    <source>
        <dbReference type="EMBL" id="GAA1970526.1"/>
    </source>
</evidence>
<organism evidence="6 7">
    <name type="scientific">Amycolatopsis minnesotensis</name>
    <dbReference type="NCBI Taxonomy" id="337894"/>
    <lineage>
        <taxon>Bacteria</taxon>
        <taxon>Bacillati</taxon>
        <taxon>Actinomycetota</taxon>
        <taxon>Actinomycetes</taxon>
        <taxon>Pseudonocardiales</taxon>
        <taxon>Pseudonocardiaceae</taxon>
        <taxon>Amycolatopsis</taxon>
    </lineage>
</organism>
<evidence type="ECO:0000256" key="3">
    <source>
        <dbReference type="ARBA" id="ARBA00022840"/>
    </source>
</evidence>
<dbReference type="InterPro" id="IPR041472">
    <property type="entry name" value="BL00235/CARNS1_N"/>
</dbReference>
<dbReference type="RefSeq" id="WP_344423666.1">
    <property type="nucleotide sequence ID" value="NZ_BAAANN010000021.1"/>
</dbReference>
<keyword evidence="1" id="KW-0436">Ligase</keyword>
<reference evidence="6 7" key="1">
    <citation type="journal article" date="2019" name="Int. J. Syst. Evol. Microbiol.">
        <title>The Global Catalogue of Microorganisms (GCM) 10K type strain sequencing project: providing services to taxonomists for standard genome sequencing and annotation.</title>
        <authorList>
            <consortium name="The Broad Institute Genomics Platform"/>
            <consortium name="The Broad Institute Genome Sequencing Center for Infectious Disease"/>
            <person name="Wu L."/>
            <person name="Ma J."/>
        </authorList>
    </citation>
    <scope>NUCLEOTIDE SEQUENCE [LARGE SCALE GENOMIC DNA]</scope>
    <source>
        <strain evidence="6 7">JCM 14545</strain>
    </source>
</reference>
<evidence type="ECO:0000256" key="2">
    <source>
        <dbReference type="ARBA" id="ARBA00022741"/>
    </source>
</evidence>
<evidence type="ECO:0000256" key="4">
    <source>
        <dbReference type="PROSITE-ProRule" id="PRU00409"/>
    </source>
</evidence>
<dbReference type="Pfam" id="PF13535">
    <property type="entry name" value="ATP-grasp_4"/>
    <property type="match status" value="1"/>
</dbReference>
<dbReference type="Pfam" id="PF18130">
    <property type="entry name" value="ATPgrasp_N"/>
    <property type="match status" value="1"/>
</dbReference>
<keyword evidence="2 4" id="KW-0547">Nucleotide-binding</keyword>
<name>A0ABN2RK88_9PSEU</name>
<dbReference type="Gene3D" id="3.30.470.20">
    <property type="entry name" value="ATP-grasp fold, B domain"/>
    <property type="match status" value="1"/>
</dbReference>
<dbReference type="PANTHER" id="PTHR43585">
    <property type="entry name" value="FUMIPYRROLE BIOSYNTHESIS PROTEIN C"/>
    <property type="match status" value="1"/>
</dbReference>
<dbReference type="InterPro" id="IPR011761">
    <property type="entry name" value="ATP-grasp"/>
</dbReference>
<dbReference type="InterPro" id="IPR040570">
    <property type="entry name" value="LAL_C2"/>
</dbReference>
<evidence type="ECO:0000313" key="7">
    <source>
        <dbReference type="Proteomes" id="UP001501116"/>
    </source>
</evidence>
<keyword evidence="7" id="KW-1185">Reference proteome</keyword>
<dbReference type="Proteomes" id="UP001501116">
    <property type="component" value="Unassembled WGS sequence"/>
</dbReference>
<feature type="domain" description="ATP-grasp" evidence="5">
    <location>
        <begin position="111"/>
        <end position="303"/>
    </location>
</feature>
<dbReference type="PROSITE" id="PS50975">
    <property type="entry name" value="ATP_GRASP"/>
    <property type="match status" value="1"/>
</dbReference>
<proteinExistence type="predicted"/>
<evidence type="ECO:0000256" key="1">
    <source>
        <dbReference type="ARBA" id="ARBA00022598"/>
    </source>
</evidence>
<accession>A0ABN2RK88</accession>
<evidence type="ECO:0000259" key="5">
    <source>
        <dbReference type="PROSITE" id="PS50975"/>
    </source>
</evidence>
<dbReference type="EMBL" id="BAAANN010000021">
    <property type="protein sequence ID" value="GAA1970526.1"/>
    <property type="molecule type" value="Genomic_DNA"/>
</dbReference>
<sequence length="399" mass="43985">MTIAMLEALTFGMGLLADAADELGHELILLTRDRSVYRYELPGEPRIRVIDVDTFDVDAVLAALKPVHDLAGVVVNTDTWTETGAQVCHRLGLPGRTTGFAGRIRDKATVRETLIKVGLSNSQCFRLTREEVALGRDPREIRYPCVLKDVRGTGSAGAFLVRSAEDLDRLRTRIAGGGPERYVLESLHRGPLYSAETITYGGRTHLLGVTNRTVSDEPWVREEGISFPVRFDSPWERRVGEWISRVHAAVGVEDGLCHNEFIATSGGFEVVEINPRLAGAQVGRAITEAFGRNVYRTVLEFGIGRKPGWLAERRELRCGYAQSLRYAPAVGTIADITMDDLSTFPGDVQWWPTKYAGDRIDTTENQSASVGVLTARGETADEALDRVLAAGRTVRTWMV</sequence>
<dbReference type="Pfam" id="PF18603">
    <property type="entry name" value="LAL_C2"/>
    <property type="match status" value="1"/>
</dbReference>
<gene>
    <name evidence="6" type="ORF">GCM10009754_50510</name>
</gene>
<protein>
    <submittedName>
        <fullName evidence="6">ATP-grasp domain-containing protein</fullName>
    </submittedName>
</protein>
<keyword evidence="3 4" id="KW-0067">ATP-binding</keyword>